<evidence type="ECO:0000313" key="1">
    <source>
        <dbReference type="EMBL" id="JAH43726.1"/>
    </source>
</evidence>
<reference evidence="1" key="2">
    <citation type="journal article" date="2015" name="Fish Shellfish Immunol.">
        <title>Early steps in the European eel (Anguilla anguilla)-Vibrio vulnificus interaction in the gills: Role of the RtxA13 toxin.</title>
        <authorList>
            <person name="Callol A."/>
            <person name="Pajuelo D."/>
            <person name="Ebbesson L."/>
            <person name="Teles M."/>
            <person name="MacKenzie S."/>
            <person name="Amaro C."/>
        </authorList>
    </citation>
    <scope>NUCLEOTIDE SEQUENCE</scope>
</reference>
<proteinExistence type="predicted"/>
<accession>A0A0E9SR10</accession>
<reference evidence="1" key="1">
    <citation type="submission" date="2014-11" db="EMBL/GenBank/DDBJ databases">
        <authorList>
            <person name="Amaro Gonzalez C."/>
        </authorList>
    </citation>
    <scope>NUCLEOTIDE SEQUENCE</scope>
</reference>
<sequence>MDHMPVSIIVIKGPNQ</sequence>
<organism evidence="1">
    <name type="scientific">Anguilla anguilla</name>
    <name type="common">European freshwater eel</name>
    <name type="synonym">Muraena anguilla</name>
    <dbReference type="NCBI Taxonomy" id="7936"/>
    <lineage>
        <taxon>Eukaryota</taxon>
        <taxon>Metazoa</taxon>
        <taxon>Chordata</taxon>
        <taxon>Craniata</taxon>
        <taxon>Vertebrata</taxon>
        <taxon>Euteleostomi</taxon>
        <taxon>Actinopterygii</taxon>
        <taxon>Neopterygii</taxon>
        <taxon>Teleostei</taxon>
        <taxon>Anguilliformes</taxon>
        <taxon>Anguillidae</taxon>
        <taxon>Anguilla</taxon>
    </lineage>
</organism>
<protein>
    <submittedName>
        <fullName evidence="1">Uncharacterized protein</fullName>
    </submittedName>
</protein>
<name>A0A0E9SR10_ANGAN</name>
<dbReference type="EMBL" id="GBXM01064851">
    <property type="protein sequence ID" value="JAH43726.1"/>
    <property type="molecule type" value="Transcribed_RNA"/>
</dbReference>
<dbReference type="AlphaFoldDB" id="A0A0E9SR10"/>